<dbReference type="GeneID" id="54295413"/>
<feature type="region of interest" description="Disordered" evidence="11">
    <location>
        <begin position="16"/>
        <end position="99"/>
    </location>
</feature>
<dbReference type="RefSeq" id="XP_033401253.1">
    <property type="nucleotide sequence ID" value="XM_033537917.1"/>
</dbReference>
<keyword evidence="13" id="KW-1185">Reference proteome</keyword>
<protein>
    <recommendedName>
        <fullName evidence="9">mRNA export factor GLE1</fullName>
    </recommendedName>
    <alternativeName>
        <fullName evidence="10">Nucleoporin GLE1</fullName>
    </alternativeName>
</protein>
<evidence type="ECO:0000256" key="7">
    <source>
        <dbReference type="ARBA" id="ARBA00023132"/>
    </source>
</evidence>
<accession>A0A6A6BSI2</accession>
<comment type="similarity">
    <text evidence="2">Belongs to the GLE1 family.</text>
</comment>
<dbReference type="Gene3D" id="1.25.40.510">
    <property type="entry name" value="GLE1-like"/>
    <property type="match status" value="1"/>
</dbReference>
<evidence type="ECO:0000256" key="11">
    <source>
        <dbReference type="SAM" id="MobiDB-lite"/>
    </source>
</evidence>
<gene>
    <name evidence="12" type="ORF">K452DRAFT_243659</name>
</gene>
<evidence type="ECO:0000256" key="8">
    <source>
        <dbReference type="ARBA" id="ARBA00023242"/>
    </source>
</evidence>
<dbReference type="InterPro" id="IPR012476">
    <property type="entry name" value="GLE1"/>
</dbReference>
<dbReference type="GO" id="GO:0031369">
    <property type="term" value="F:translation initiation factor binding"/>
    <property type="evidence" value="ECO:0007669"/>
    <property type="project" value="TreeGrafter"/>
</dbReference>
<evidence type="ECO:0000256" key="2">
    <source>
        <dbReference type="ARBA" id="ARBA00011056"/>
    </source>
</evidence>
<dbReference type="GO" id="GO:0005737">
    <property type="term" value="C:cytoplasm"/>
    <property type="evidence" value="ECO:0007669"/>
    <property type="project" value="TreeGrafter"/>
</dbReference>
<keyword evidence="5" id="KW-0653">Protein transport</keyword>
<evidence type="ECO:0000256" key="10">
    <source>
        <dbReference type="ARBA" id="ARBA00029983"/>
    </source>
</evidence>
<keyword evidence="3" id="KW-0813">Transport</keyword>
<keyword evidence="6" id="KW-0811">Translocation</keyword>
<dbReference type="GO" id="GO:0005543">
    <property type="term" value="F:phospholipid binding"/>
    <property type="evidence" value="ECO:0007669"/>
    <property type="project" value="TreeGrafter"/>
</dbReference>
<dbReference type="AlphaFoldDB" id="A0A6A6BSI2"/>
<feature type="compositionally biased region" description="Low complexity" evidence="11">
    <location>
        <begin position="157"/>
        <end position="174"/>
    </location>
</feature>
<dbReference type="EMBL" id="ML995477">
    <property type="protein sequence ID" value="KAF2145541.1"/>
    <property type="molecule type" value="Genomic_DNA"/>
</dbReference>
<dbReference type="PANTHER" id="PTHR12960">
    <property type="entry name" value="GLE-1-RELATED"/>
    <property type="match status" value="1"/>
</dbReference>
<evidence type="ECO:0000256" key="4">
    <source>
        <dbReference type="ARBA" id="ARBA00022816"/>
    </source>
</evidence>
<feature type="compositionally biased region" description="Basic and acidic residues" evidence="11">
    <location>
        <begin position="118"/>
        <end position="156"/>
    </location>
</feature>
<dbReference type="OrthoDB" id="420884at2759"/>
<dbReference type="GO" id="GO:0016973">
    <property type="term" value="P:poly(A)+ mRNA export from nucleus"/>
    <property type="evidence" value="ECO:0007669"/>
    <property type="project" value="InterPro"/>
</dbReference>
<evidence type="ECO:0000313" key="12">
    <source>
        <dbReference type="EMBL" id="KAF2145541.1"/>
    </source>
</evidence>
<proteinExistence type="inferred from homology"/>
<dbReference type="PANTHER" id="PTHR12960:SF0">
    <property type="entry name" value="MRNA EXPORT FACTOR GLE1"/>
    <property type="match status" value="1"/>
</dbReference>
<sequence length="527" mass="58557">MLIDSDRRFHDQLDHATAEQERAHHEALAKAAAEHDRVRQSAERVAEKCRLELERERRRREEESQLEVERMRQENARIEAAEHQRKLDELRRAEEEQRQAAERAKALLEAEERLRAQKAAEEADAARRAAEQAESDRKAKEAAEAAAKARAEEAARRPAAAPAAAAAASTPAPAISNLLNGTTTTAPAQPAAPASTVDSPLVTPQAEKEATHTEYLALHQRLKKFRNDFTKAARSNADPTLKDMSSDMRRQIRTKVGQLTLNPKENRVPLSQIRQIFYKALETPHLGMVDAREYLINQTRAQVPDTHAQAPTLLIFLFSHLAKTLVAQFASEAGVNPKAADPIGIIAVSIFGDRKLCLGPNHDVPFSDILLAKYHRSCGVLFGIYGPDRTQRGRARLGWRQVDGEWITEQANLERMTGLGAGWAALTLRNFRGKEALLHPFPNANFWRAFSRIVNTPPADAQPTHFIVLKAMLEGKSVEKFIGVYGNAAVAALRKALFDFPRGQDNTAAKALGVMAQTVRDEMRVPL</sequence>
<keyword evidence="4" id="KW-0509">mRNA transport</keyword>
<evidence type="ECO:0000256" key="3">
    <source>
        <dbReference type="ARBA" id="ARBA00022448"/>
    </source>
</evidence>
<dbReference type="GO" id="GO:0015031">
    <property type="term" value="P:protein transport"/>
    <property type="evidence" value="ECO:0007669"/>
    <property type="project" value="UniProtKB-KW"/>
</dbReference>
<evidence type="ECO:0000256" key="9">
    <source>
        <dbReference type="ARBA" id="ARBA00026227"/>
    </source>
</evidence>
<comment type="subcellular location">
    <subcellularLocation>
        <location evidence="1">Nucleus</location>
        <location evidence="1">Nuclear pore complex</location>
    </subcellularLocation>
</comment>
<evidence type="ECO:0000256" key="6">
    <source>
        <dbReference type="ARBA" id="ARBA00023010"/>
    </source>
</evidence>
<dbReference type="GO" id="GO:0000822">
    <property type="term" value="F:inositol hexakisphosphate binding"/>
    <property type="evidence" value="ECO:0007669"/>
    <property type="project" value="TreeGrafter"/>
</dbReference>
<dbReference type="GO" id="GO:0044614">
    <property type="term" value="C:nuclear pore cytoplasmic filaments"/>
    <property type="evidence" value="ECO:0007669"/>
    <property type="project" value="TreeGrafter"/>
</dbReference>
<dbReference type="Pfam" id="PF07817">
    <property type="entry name" value="GLE1"/>
    <property type="match status" value="1"/>
</dbReference>
<evidence type="ECO:0000256" key="5">
    <source>
        <dbReference type="ARBA" id="ARBA00022927"/>
    </source>
</evidence>
<dbReference type="Proteomes" id="UP000799438">
    <property type="component" value="Unassembled WGS sequence"/>
</dbReference>
<feature type="compositionally biased region" description="Low complexity" evidence="11">
    <location>
        <begin position="182"/>
        <end position="196"/>
    </location>
</feature>
<dbReference type="InterPro" id="IPR038506">
    <property type="entry name" value="GLE1-like_sf"/>
</dbReference>
<feature type="region of interest" description="Disordered" evidence="11">
    <location>
        <begin position="118"/>
        <end position="199"/>
    </location>
</feature>
<keyword evidence="8" id="KW-0539">Nucleus</keyword>
<name>A0A6A6BSI2_9PEZI</name>
<organism evidence="12 13">
    <name type="scientific">Aplosporella prunicola CBS 121167</name>
    <dbReference type="NCBI Taxonomy" id="1176127"/>
    <lineage>
        <taxon>Eukaryota</taxon>
        <taxon>Fungi</taxon>
        <taxon>Dikarya</taxon>
        <taxon>Ascomycota</taxon>
        <taxon>Pezizomycotina</taxon>
        <taxon>Dothideomycetes</taxon>
        <taxon>Dothideomycetes incertae sedis</taxon>
        <taxon>Botryosphaeriales</taxon>
        <taxon>Aplosporellaceae</taxon>
        <taxon>Aplosporella</taxon>
    </lineage>
</organism>
<evidence type="ECO:0000256" key="1">
    <source>
        <dbReference type="ARBA" id="ARBA00004567"/>
    </source>
</evidence>
<keyword evidence="7" id="KW-0906">Nuclear pore complex</keyword>
<evidence type="ECO:0000313" key="13">
    <source>
        <dbReference type="Proteomes" id="UP000799438"/>
    </source>
</evidence>
<reference evidence="12" key="1">
    <citation type="journal article" date="2020" name="Stud. Mycol.">
        <title>101 Dothideomycetes genomes: a test case for predicting lifestyles and emergence of pathogens.</title>
        <authorList>
            <person name="Haridas S."/>
            <person name="Albert R."/>
            <person name="Binder M."/>
            <person name="Bloem J."/>
            <person name="Labutti K."/>
            <person name="Salamov A."/>
            <person name="Andreopoulos B."/>
            <person name="Baker S."/>
            <person name="Barry K."/>
            <person name="Bills G."/>
            <person name="Bluhm B."/>
            <person name="Cannon C."/>
            <person name="Castanera R."/>
            <person name="Culley D."/>
            <person name="Daum C."/>
            <person name="Ezra D."/>
            <person name="Gonzalez J."/>
            <person name="Henrissat B."/>
            <person name="Kuo A."/>
            <person name="Liang C."/>
            <person name="Lipzen A."/>
            <person name="Lutzoni F."/>
            <person name="Magnuson J."/>
            <person name="Mondo S."/>
            <person name="Nolan M."/>
            <person name="Ohm R."/>
            <person name="Pangilinan J."/>
            <person name="Park H.-J."/>
            <person name="Ramirez L."/>
            <person name="Alfaro M."/>
            <person name="Sun H."/>
            <person name="Tritt A."/>
            <person name="Yoshinaga Y."/>
            <person name="Zwiers L.-H."/>
            <person name="Turgeon B."/>
            <person name="Goodwin S."/>
            <person name="Spatafora J."/>
            <person name="Crous P."/>
            <person name="Grigoriev I."/>
        </authorList>
    </citation>
    <scope>NUCLEOTIDE SEQUENCE</scope>
    <source>
        <strain evidence="12">CBS 121167</strain>
    </source>
</reference>